<dbReference type="PROSITE" id="PS51257">
    <property type="entry name" value="PROKAR_LIPOPROTEIN"/>
    <property type="match status" value="1"/>
</dbReference>
<dbReference type="AlphaFoldDB" id="A0A1M5MX64"/>
<evidence type="ECO:0000256" key="1">
    <source>
        <dbReference type="SAM" id="SignalP"/>
    </source>
</evidence>
<dbReference type="InterPro" id="IPR041662">
    <property type="entry name" value="SusD-like_2"/>
</dbReference>
<reference evidence="3" key="1">
    <citation type="submission" date="2016-11" db="EMBL/GenBank/DDBJ databases">
        <authorList>
            <person name="Varghese N."/>
            <person name="Submissions S."/>
        </authorList>
    </citation>
    <scope>NUCLEOTIDE SEQUENCE [LARGE SCALE GENOMIC DNA]</scope>
    <source>
        <strain evidence="3">DSM 22638</strain>
    </source>
</reference>
<dbReference type="STRING" id="570519.SAMN04488116_2542"/>
<dbReference type="Gene3D" id="1.25.40.390">
    <property type="match status" value="1"/>
</dbReference>
<feature type="signal peptide" evidence="1">
    <location>
        <begin position="1"/>
        <end position="20"/>
    </location>
</feature>
<proteinExistence type="predicted"/>
<accession>A0A1M5MX64</accession>
<gene>
    <name evidence="2" type="ORF">SAMN04488116_2542</name>
</gene>
<evidence type="ECO:0000313" key="2">
    <source>
        <dbReference type="EMBL" id="SHG81871.1"/>
    </source>
</evidence>
<evidence type="ECO:0000313" key="3">
    <source>
        <dbReference type="Proteomes" id="UP000184532"/>
    </source>
</evidence>
<dbReference type="OrthoDB" id="725917at2"/>
<keyword evidence="3" id="KW-1185">Reference proteome</keyword>
<dbReference type="EMBL" id="FQWL01000004">
    <property type="protein sequence ID" value="SHG81871.1"/>
    <property type="molecule type" value="Genomic_DNA"/>
</dbReference>
<sequence length="463" mass="49703">MKVYKMVLIAVLLLVSCQSAVDDINENPNQIGDVDGSAIFTGIQLADVSAQMGFLNWAGGVVAGYFVGDGRLSTIQDYGYNNTDSDTPWSNIYIGVVNQARKIRSGIDVTNRDFFFGASKVMEAHALGTATNVFGDIPFTEAGNEDIPNPTYDGQVAVYGELQALLDSAISDLQASGVSGGIAEDLLYGGSSADWIKAAYTLKARFYLDVGDYASAISAAQSGIANASETMQYIPATPGVGGGNNFLNELLNSSTFGGDISAEGTFLIELIGTGAESRNNAKTDEVDRFAYYYDGTAINLAGIAAPDEPMKQISLEENTLIWAEALARGGAGSFDAALAKLNEHRANLRAGEFFTITTGIYEDYVSADFENGGIENLDGSLSREDALLREVIEERYVTFFNQILGFNDLRRTKKDPAALQVPVPFNSGAQHPERFLYPFSEENTNGANVPQIADIFVKTPINQ</sequence>
<protein>
    <submittedName>
        <fullName evidence="2">Starch-binding associating with outer membrane</fullName>
    </submittedName>
</protein>
<dbReference type="Proteomes" id="UP000184532">
    <property type="component" value="Unassembled WGS sequence"/>
</dbReference>
<dbReference type="InterPro" id="IPR011990">
    <property type="entry name" value="TPR-like_helical_dom_sf"/>
</dbReference>
<name>A0A1M5MX64_9FLAO</name>
<dbReference type="SUPFAM" id="SSF48452">
    <property type="entry name" value="TPR-like"/>
    <property type="match status" value="1"/>
</dbReference>
<dbReference type="RefSeq" id="WP_073180194.1">
    <property type="nucleotide sequence ID" value="NZ_FQWL01000004.1"/>
</dbReference>
<keyword evidence="1" id="KW-0732">Signal</keyword>
<organism evidence="2 3">
    <name type="scientific">Flagellimonas flava</name>
    <dbReference type="NCBI Taxonomy" id="570519"/>
    <lineage>
        <taxon>Bacteria</taxon>
        <taxon>Pseudomonadati</taxon>
        <taxon>Bacteroidota</taxon>
        <taxon>Flavobacteriia</taxon>
        <taxon>Flavobacteriales</taxon>
        <taxon>Flavobacteriaceae</taxon>
        <taxon>Flagellimonas</taxon>
    </lineage>
</organism>
<dbReference type="Pfam" id="PF12771">
    <property type="entry name" value="SusD-like_2"/>
    <property type="match status" value="1"/>
</dbReference>
<feature type="chain" id="PRO_5012567561" evidence="1">
    <location>
        <begin position="21"/>
        <end position="463"/>
    </location>
</feature>